<proteinExistence type="predicted"/>
<dbReference type="Proteomes" id="UP000033448">
    <property type="component" value="Unassembled WGS sequence"/>
</dbReference>
<keyword evidence="2" id="KW-1185">Reference proteome</keyword>
<name>A0A0F0L0R6_9MICO</name>
<dbReference type="AlphaFoldDB" id="A0A0F0L0R6"/>
<organism evidence="1 2">
    <name type="scientific">Microbacterium azadirachtae</name>
    <dbReference type="NCBI Taxonomy" id="582680"/>
    <lineage>
        <taxon>Bacteria</taxon>
        <taxon>Bacillati</taxon>
        <taxon>Actinomycetota</taxon>
        <taxon>Actinomycetes</taxon>
        <taxon>Micrococcales</taxon>
        <taxon>Microbacteriaceae</taxon>
        <taxon>Microbacterium</taxon>
    </lineage>
</organism>
<gene>
    <name evidence="1" type="ORF">RL72_00912</name>
</gene>
<sequence>MSIGVTECDSSICTFCSARAKATALPKRSSWFFAMPRSSTRVRLSGTSARPSGGSGSLSIREIRSAPLLRCPGFSNGLRPVSSV</sequence>
<accession>A0A0F0L0R6</accession>
<protein>
    <submittedName>
        <fullName evidence="1">Uncharacterized protein</fullName>
    </submittedName>
</protein>
<evidence type="ECO:0000313" key="2">
    <source>
        <dbReference type="Proteomes" id="UP000033448"/>
    </source>
</evidence>
<reference evidence="1 2" key="1">
    <citation type="submission" date="2015-02" db="EMBL/GenBank/DDBJ databases">
        <title>Draft genome sequences of ten Microbacterium spp. with emphasis on heavy metal contaminated environments.</title>
        <authorList>
            <person name="Corretto E."/>
        </authorList>
    </citation>
    <scope>NUCLEOTIDE SEQUENCE [LARGE SCALE GENOMIC DNA]</scope>
    <source>
        <strain evidence="1 2">DSM 23848</strain>
    </source>
</reference>
<dbReference type="EMBL" id="JYIT01000062">
    <property type="protein sequence ID" value="KJL26693.1"/>
    <property type="molecule type" value="Genomic_DNA"/>
</dbReference>
<evidence type="ECO:0000313" key="1">
    <source>
        <dbReference type="EMBL" id="KJL26693.1"/>
    </source>
</evidence>
<comment type="caution">
    <text evidence="1">The sequence shown here is derived from an EMBL/GenBank/DDBJ whole genome shotgun (WGS) entry which is preliminary data.</text>
</comment>